<reference evidence="3 4" key="1">
    <citation type="submission" date="2018-10" db="EMBL/GenBank/DDBJ databases">
        <authorList>
            <consortium name="IHU Genomes"/>
        </authorList>
    </citation>
    <scope>NUCLEOTIDE SEQUENCE [LARGE SCALE GENOMIC DNA]</scope>
    <source>
        <strain evidence="3 4">A1</strain>
    </source>
</reference>
<evidence type="ECO:0000259" key="2">
    <source>
        <dbReference type="PROSITE" id="PS50011"/>
    </source>
</evidence>
<sequence length="611" mass="71121">MFIFALMIDYNKYTYTVIMSDDNKSLLSRMSRDENKDTIPNRIQFVKTLLHNNKLKPIIDFENTDTESFINKAKDDDSGESYDTRATLKKEVHEITDVINNMGGTLQYKKSGTTGHTFKGEERDKDDNILYEYAVKVVAYSIKDKYGSMHDTRRPENAELLMIKLLSYFIYKKRTPHIVLPIGTFDTSITNFTNLIEEGYVDKDNEKYKEFVERYNNGEYYDEVSVLISEWANRGDLNDFIKKNYKKFTLLHWKVLFFQLISTLAVIQCKFPTFRHNDLKANNVLVTKINRNVCTYWYKVVGDVYSVPNIGYQIKLWDFDFACIPGVVDNKKVMISNKWSRGINVGPTQNRYYDVHYFFNTLIKRGFFPELMTDRRVPQEVRDFVLSVVPYEYQSGDSVSKGGRILHNMEYTTPVDILRNNPFFAEFRVKQKEESVRPKQTIRAEPKIHEFLKSSETMMRPTRSSKGVDVSREPSRDNSRKETFDNIESIMKGAGANTHREVKSKSFKPKTFTKESSVDSDEELEEKVKEVPKKRATRSKTKTKSKSKSKSKSRSNSNLSKTKKRKEKTKTKSKSKSKKADTKTVKKAPVKKSTKKSVDELDIEEILMGKK</sequence>
<dbReference type="GO" id="GO:0004674">
    <property type="term" value="F:protein serine/threonine kinase activity"/>
    <property type="evidence" value="ECO:0007669"/>
    <property type="project" value="UniProtKB-KW"/>
</dbReference>
<keyword evidence="3" id="KW-0808">Transferase</keyword>
<dbReference type="PROSITE" id="PS50011">
    <property type="entry name" value="PROTEIN_KINASE_DOM"/>
    <property type="match status" value="1"/>
</dbReference>
<dbReference type="InterPro" id="IPR011009">
    <property type="entry name" value="Kinase-like_dom_sf"/>
</dbReference>
<feature type="compositionally biased region" description="Basic residues" evidence="1">
    <location>
        <begin position="534"/>
        <end position="553"/>
    </location>
</feature>
<dbReference type="InterPro" id="IPR000719">
    <property type="entry name" value="Prot_kinase_dom"/>
</dbReference>
<dbReference type="Gene3D" id="1.10.510.10">
    <property type="entry name" value="Transferase(Phosphotransferase) domain 1"/>
    <property type="match status" value="1"/>
</dbReference>
<comment type="caution">
    <text evidence="3">The sequence shown here is derived from an EMBL/GenBank/DDBJ whole genome shotgun (WGS) entry which is preliminary data.</text>
</comment>
<dbReference type="Proteomes" id="UP000594342">
    <property type="component" value="Unassembled WGS sequence"/>
</dbReference>
<dbReference type="PROSITE" id="PS00108">
    <property type="entry name" value="PROTEIN_KINASE_ST"/>
    <property type="match status" value="1"/>
</dbReference>
<feature type="compositionally biased region" description="Basic residues" evidence="1">
    <location>
        <begin position="585"/>
        <end position="595"/>
    </location>
</feature>
<keyword evidence="3" id="KW-0418">Kinase</keyword>
<dbReference type="InterPro" id="IPR008271">
    <property type="entry name" value="Ser/Thr_kinase_AS"/>
</dbReference>
<feature type="domain" description="Protein kinase" evidence="2">
    <location>
        <begin position="103"/>
        <end position="452"/>
    </location>
</feature>
<dbReference type="GO" id="GO:0005524">
    <property type="term" value="F:ATP binding"/>
    <property type="evidence" value="ECO:0007669"/>
    <property type="project" value="InterPro"/>
</dbReference>
<feature type="region of interest" description="Disordered" evidence="1">
    <location>
        <begin position="453"/>
        <end position="611"/>
    </location>
</feature>
<evidence type="ECO:0000313" key="4">
    <source>
        <dbReference type="Proteomes" id="UP000594342"/>
    </source>
</evidence>
<keyword evidence="3" id="KW-0723">Serine/threonine-protein kinase</keyword>
<feature type="compositionally biased region" description="Basic residues" evidence="1">
    <location>
        <begin position="561"/>
        <end position="577"/>
    </location>
</feature>
<evidence type="ECO:0000256" key="1">
    <source>
        <dbReference type="SAM" id="MobiDB-lite"/>
    </source>
</evidence>
<organism evidence="3 4">
    <name type="scientific">Yasminevirus sp. GU-2018</name>
    <dbReference type="NCBI Taxonomy" id="2420051"/>
    <lineage>
        <taxon>Viruses</taxon>
        <taxon>Varidnaviria</taxon>
        <taxon>Bamfordvirae</taxon>
        <taxon>Nucleocytoviricota</taxon>
        <taxon>Megaviricetes</taxon>
        <taxon>Imitervirales</taxon>
        <taxon>Mimiviridae</taxon>
        <taxon>Klosneuvirinae</taxon>
        <taxon>Yasminevirus</taxon>
        <taxon>Yasminevirus saudimassiliense</taxon>
    </lineage>
</organism>
<feature type="compositionally biased region" description="Polar residues" evidence="1">
    <location>
        <begin position="454"/>
        <end position="465"/>
    </location>
</feature>
<name>A0A5K0U9F6_9VIRU</name>
<gene>
    <name evidence="3" type="ORF">YASMINEVIRUS_535</name>
</gene>
<feature type="compositionally biased region" description="Basic and acidic residues" evidence="1">
    <location>
        <begin position="469"/>
        <end position="484"/>
    </location>
</feature>
<dbReference type="EMBL" id="UPSH01000001">
    <property type="protein sequence ID" value="VBB18072.1"/>
    <property type="molecule type" value="Genomic_DNA"/>
</dbReference>
<protein>
    <submittedName>
        <fullName evidence="3">Serine/threonine protein kinase</fullName>
    </submittedName>
</protein>
<proteinExistence type="predicted"/>
<dbReference type="SUPFAM" id="SSF56112">
    <property type="entry name" value="Protein kinase-like (PK-like)"/>
    <property type="match status" value="1"/>
</dbReference>
<evidence type="ECO:0000313" key="3">
    <source>
        <dbReference type="EMBL" id="VBB18072.1"/>
    </source>
</evidence>
<keyword evidence="4" id="KW-1185">Reference proteome</keyword>
<accession>A0A5K0U9F6</accession>
<dbReference type="SMART" id="SM00220">
    <property type="entry name" value="S_TKc"/>
    <property type="match status" value="1"/>
</dbReference>